<keyword evidence="3" id="KW-0460">Magnesium</keyword>
<comment type="cofactor">
    <cofactor evidence="3">
        <name>Mg(2+)</name>
        <dbReference type="ChEBI" id="CHEBI:18420"/>
    </cofactor>
    <text evidence="3">Binds 2 magnesium ions per subunit.</text>
</comment>
<protein>
    <submittedName>
        <fullName evidence="4">ADP-ribosylglycohydrolase</fullName>
    </submittedName>
</protein>
<keyword evidence="5" id="KW-1185">Reference proteome</keyword>
<evidence type="ECO:0000313" key="4">
    <source>
        <dbReference type="EMBL" id="RKQ63886.1"/>
    </source>
</evidence>
<evidence type="ECO:0000313" key="5">
    <source>
        <dbReference type="Proteomes" id="UP000280881"/>
    </source>
</evidence>
<dbReference type="SUPFAM" id="SSF101478">
    <property type="entry name" value="ADP-ribosylglycohydrolase"/>
    <property type="match status" value="1"/>
</dbReference>
<accession>A0A420W978</accession>
<comment type="similarity">
    <text evidence="1">Belongs to the ADP-ribosylglycohydrolase family.</text>
</comment>
<feature type="binding site" evidence="3">
    <location>
        <position position="276"/>
    </location>
    <ligand>
        <name>Mg(2+)</name>
        <dbReference type="ChEBI" id="CHEBI:18420"/>
        <label>1</label>
    </ligand>
</feature>
<evidence type="ECO:0000256" key="3">
    <source>
        <dbReference type="PIRSR" id="PIRSR605502-1"/>
    </source>
</evidence>
<organism evidence="4 5">
    <name type="scientific">Thermovibrio guaymasensis</name>
    <dbReference type="NCBI Taxonomy" id="240167"/>
    <lineage>
        <taxon>Bacteria</taxon>
        <taxon>Pseudomonadati</taxon>
        <taxon>Aquificota</taxon>
        <taxon>Aquificia</taxon>
        <taxon>Desulfurobacteriales</taxon>
        <taxon>Desulfurobacteriaceae</taxon>
        <taxon>Thermovibrio</taxon>
    </lineage>
</organism>
<dbReference type="EMBL" id="RBIE01000001">
    <property type="protein sequence ID" value="RKQ63886.1"/>
    <property type="molecule type" value="Genomic_DNA"/>
</dbReference>
<dbReference type="Pfam" id="PF03747">
    <property type="entry name" value="ADP_ribosyl_GH"/>
    <property type="match status" value="1"/>
</dbReference>
<evidence type="ECO:0000256" key="1">
    <source>
        <dbReference type="ARBA" id="ARBA00010702"/>
    </source>
</evidence>
<evidence type="ECO:0000256" key="2">
    <source>
        <dbReference type="ARBA" id="ARBA00022801"/>
    </source>
</evidence>
<keyword evidence="3" id="KW-0479">Metal-binding</keyword>
<proteinExistence type="inferred from homology"/>
<dbReference type="PANTHER" id="PTHR16222:SF24">
    <property type="entry name" value="ADP-RIBOSYLHYDROLASE ARH3"/>
    <property type="match status" value="1"/>
</dbReference>
<dbReference type="AlphaFoldDB" id="A0A420W978"/>
<dbReference type="GO" id="GO:0016787">
    <property type="term" value="F:hydrolase activity"/>
    <property type="evidence" value="ECO:0007669"/>
    <property type="project" value="UniProtKB-KW"/>
</dbReference>
<comment type="caution">
    <text evidence="4">The sequence shown here is derived from an EMBL/GenBank/DDBJ whole genome shotgun (WGS) entry which is preliminary data.</text>
</comment>
<dbReference type="RefSeq" id="WP_121170165.1">
    <property type="nucleotide sequence ID" value="NZ_RBIE01000001.1"/>
</dbReference>
<dbReference type="OrthoDB" id="9798107at2"/>
<dbReference type="Gene3D" id="1.10.4080.10">
    <property type="entry name" value="ADP-ribosylation/Crystallin J1"/>
    <property type="match status" value="1"/>
</dbReference>
<feature type="binding site" evidence="3">
    <location>
        <position position="274"/>
    </location>
    <ligand>
        <name>Mg(2+)</name>
        <dbReference type="ChEBI" id="CHEBI:18420"/>
        <label>1</label>
    </ligand>
</feature>
<gene>
    <name evidence="4" type="ORF">C7457_0770</name>
</gene>
<dbReference type="GO" id="GO:0046872">
    <property type="term" value="F:metal ion binding"/>
    <property type="evidence" value="ECO:0007669"/>
    <property type="project" value="UniProtKB-KW"/>
</dbReference>
<reference evidence="4 5" key="1">
    <citation type="submission" date="2018-10" db="EMBL/GenBank/DDBJ databases">
        <title>Genomic Encyclopedia of Type Strains, Phase IV (KMG-IV): sequencing the most valuable type-strain genomes for metagenomic binning, comparative biology and taxonomic classification.</title>
        <authorList>
            <person name="Goeker M."/>
        </authorList>
    </citation>
    <scope>NUCLEOTIDE SEQUENCE [LARGE SCALE GENOMIC DNA]</scope>
    <source>
        <strain evidence="4 5">DSM 15521</strain>
    </source>
</reference>
<dbReference type="InterPro" id="IPR050792">
    <property type="entry name" value="ADP-ribosylglycohydrolase"/>
</dbReference>
<dbReference type="InterPro" id="IPR005502">
    <property type="entry name" value="Ribosyl_crysJ1"/>
</dbReference>
<dbReference type="Proteomes" id="UP000280881">
    <property type="component" value="Unassembled WGS sequence"/>
</dbReference>
<feature type="binding site" evidence="3">
    <location>
        <position position="60"/>
    </location>
    <ligand>
        <name>Mg(2+)</name>
        <dbReference type="ChEBI" id="CHEBI:18420"/>
        <label>1</label>
    </ligand>
</feature>
<keyword evidence="2 4" id="KW-0378">Hydrolase</keyword>
<name>A0A420W978_9BACT</name>
<dbReference type="InterPro" id="IPR036705">
    <property type="entry name" value="Ribosyl_crysJ1_sf"/>
</dbReference>
<dbReference type="PANTHER" id="PTHR16222">
    <property type="entry name" value="ADP-RIBOSYLGLYCOHYDROLASE"/>
    <property type="match status" value="1"/>
</dbReference>
<sequence>MLKEKIRGAVLGGIIGDALGTLVEDMDRETVKRAYGGAILGFMEPSHLSVCPFLKKGQYSHESQIFLLALKVYAEKGYFDETLYIEKLVEWVKDEKSHRYPSGAHVNAALSYAAGLEPEEARVKACDVDGAIPAVASGLFRWDNSFEAYQEGAYVASITHSDETLVDSAGILAAAVSSVVGGRVELSTLESKLSFVDSLRELSKSENVKGYLDLLIQVLKRGEVPLDEVILLIGNGTFAPETLTLSLYIFLRYPNSFKRALLSAVNSYGDFGGDTDAVGFITGTLSGGYLSVSAVPREWIECLEGLRDIEITIEKFIEKIQI</sequence>